<accession>A0ABQ2LQE5</accession>
<organism evidence="1 2">
    <name type="scientific">Streptomyces lasiicapitis</name>
    <dbReference type="NCBI Taxonomy" id="1923961"/>
    <lineage>
        <taxon>Bacteria</taxon>
        <taxon>Bacillati</taxon>
        <taxon>Actinomycetota</taxon>
        <taxon>Actinomycetes</taxon>
        <taxon>Kitasatosporales</taxon>
        <taxon>Streptomycetaceae</taxon>
        <taxon>Streptomyces</taxon>
    </lineage>
</organism>
<dbReference type="EMBL" id="BMNG01000004">
    <property type="protein sequence ID" value="GGO41716.1"/>
    <property type="molecule type" value="Genomic_DNA"/>
</dbReference>
<sequence>MGEPVRIRAEHPQVVVGRHLLELSAEEGVEPQQVRRMPRQEHRQWAQQAHPRAGRARLPGRAMDSGQLVGAGRGDHIALAADEFGDGGRIQAQAPYLVGEASGELRGPLAVTWAVEDSPHQWGVTEVTPIMVLARVPWPDLDDQARAEMKALMYAGLPIEPADALGVLDHYLSEADEQVSLLRELRAEMAAEHGPHRVLSTA</sequence>
<gene>
    <name evidence="1" type="ORF">GCM10012286_21940</name>
</gene>
<dbReference type="Proteomes" id="UP000656881">
    <property type="component" value="Unassembled WGS sequence"/>
</dbReference>
<evidence type="ECO:0000313" key="2">
    <source>
        <dbReference type="Proteomes" id="UP000656881"/>
    </source>
</evidence>
<reference evidence="2" key="1">
    <citation type="journal article" date="2019" name="Int. J. Syst. Evol. Microbiol.">
        <title>The Global Catalogue of Microorganisms (GCM) 10K type strain sequencing project: providing services to taxonomists for standard genome sequencing and annotation.</title>
        <authorList>
            <consortium name="The Broad Institute Genomics Platform"/>
            <consortium name="The Broad Institute Genome Sequencing Center for Infectious Disease"/>
            <person name="Wu L."/>
            <person name="Ma J."/>
        </authorList>
    </citation>
    <scope>NUCLEOTIDE SEQUENCE [LARGE SCALE GENOMIC DNA]</scope>
    <source>
        <strain evidence="2">CGMCC 4.7349</strain>
    </source>
</reference>
<protein>
    <submittedName>
        <fullName evidence="1">Uncharacterized protein</fullName>
    </submittedName>
</protein>
<proteinExistence type="predicted"/>
<name>A0ABQ2LQE5_9ACTN</name>
<comment type="caution">
    <text evidence="1">The sequence shown here is derived from an EMBL/GenBank/DDBJ whole genome shotgun (WGS) entry which is preliminary data.</text>
</comment>
<evidence type="ECO:0000313" key="1">
    <source>
        <dbReference type="EMBL" id="GGO41716.1"/>
    </source>
</evidence>
<keyword evidence="2" id="KW-1185">Reference proteome</keyword>